<dbReference type="GO" id="GO:0006886">
    <property type="term" value="P:intracellular protein transport"/>
    <property type="evidence" value="ECO:0007669"/>
    <property type="project" value="TreeGrafter"/>
</dbReference>
<dbReference type="AlphaFoldDB" id="A0A8K0NW62"/>
<dbReference type="GO" id="GO:0005484">
    <property type="term" value="F:SNAP receptor activity"/>
    <property type="evidence" value="ECO:0007669"/>
    <property type="project" value="TreeGrafter"/>
</dbReference>
<dbReference type="SMART" id="SM00397">
    <property type="entry name" value="t_SNARE"/>
    <property type="match status" value="1"/>
</dbReference>
<proteinExistence type="predicted"/>
<evidence type="ECO:0000256" key="1">
    <source>
        <dbReference type="ARBA" id="ARBA00004370"/>
    </source>
</evidence>
<dbReference type="SUPFAM" id="SSF58038">
    <property type="entry name" value="SNARE fusion complex"/>
    <property type="match status" value="1"/>
</dbReference>
<gene>
    <name evidence="7" type="ORF">J437_LFUL002650</name>
</gene>
<organism evidence="7 8">
    <name type="scientific">Ladona fulva</name>
    <name type="common">Scarce chaser dragonfly</name>
    <name type="synonym">Libellula fulva</name>
    <dbReference type="NCBI Taxonomy" id="123851"/>
    <lineage>
        <taxon>Eukaryota</taxon>
        <taxon>Metazoa</taxon>
        <taxon>Ecdysozoa</taxon>
        <taxon>Arthropoda</taxon>
        <taxon>Hexapoda</taxon>
        <taxon>Insecta</taxon>
        <taxon>Pterygota</taxon>
        <taxon>Palaeoptera</taxon>
        <taxon>Odonata</taxon>
        <taxon>Epiprocta</taxon>
        <taxon>Anisoptera</taxon>
        <taxon>Libelluloidea</taxon>
        <taxon>Libellulidae</taxon>
        <taxon>Ladona</taxon>
    </lineage>
</organism>
<keyword evidence="5" id="KW-0812">Transmembrane</keyword>
<dbReference type="GO" id="GO:0006906">
    <property type="term" value="P:vesicle fusion"/>
    <property type="evidence" value="ECO:0007669"/>
    <property type="project" value="TreeGrafter"/>
</dbReference>
<keyword evidence="4 5" id="KW-0472">Membrane</keyword>
<dbReference type="GO" id="GO:0012505">
    <property type="term" value="C:endomembrane system"/>
    <property type="evidence" value="ECO:0007669"/>
    <property type="project" value="TreeGrafter"/>
</dbReference>
<dbReference type="OrthoDB" id="428895at2759"/>
<keyword evidence="8" id="KW-1185">Reference proteome</keyword>
<dbReference type="EMBL" id="KZ308188">
    <property type="protein sequence ID" value="KAG8224196.1"/>
    <property type="molecule type" value="Genomic_DNA"/>
</dbReference>
<dbReference type="GO" id="GO:0000149">
    <property type="term" value="F:SNARE binding"/>
    <property type="evidence" value="ECO:0007669"/>
    <property type="project" value="TreeGrafter"/>
</dbReference>
<evidence type="ECO:0000256" key="5">
    <source>
        <dbReference type="SAM" id="Phobius"/>
    </source>
</evidence>
<evidence type="ECO:0000313" key="7">
    <source>
        <dbReference type="EMBL" id="KAG8224196.1"/>
    </source>
</evidence>
<dbReference type="InterPro" id="IPR045242">
    <property type="entry name" value="Syntaxin"/>
</dbReference>
<accession>A0A8K0NW62</accession>
<comment type="caution">
    <text evidence="7">The sequence shown here is derived from an EMBL/GenBank/DDBJ whole genome shotgun (WGS) entry which is preliminary data.</text>
</comment>
<sequence>MALVYVDGDPWINEYESCEKLYREIMEQLTARSRELKTSVEYARISSNVRFRMKQYSTEVQQLKDKLNQASMSRSITLQEAERRSRLIEGLRSKERQLQELFSERSLSVMSGSRVARPFVDMGVSGWRDEDEEENAMGGDVPSAGNYSIDDMRRQQQVVVKEQDAGLEVLSKVISRQKELAKTIGSEVDLQNEIIDDLTEHMETTDSRIRREAKHIQVVATKDRTWAYWMIIILLFITIIILVCV</sequence>
<dbReference type="InterPro" id="IPR041875">
    <property type="entry name" value="Syntaxin-8_SNARE"/>
</dbReference>
<evidence type="ECO:0000313" key="8">
    <source>
        <dbReference type="Proteomes" id="UP000792457"/>
    </source>
</evidence>
<dbReference type="PROSITE" id="PS50192">
    <property type="entry name" value="T_SNARE"/>
    <property type="match status" value="1"/>
</dbReference>
<evidence type="ECO:0000256" key="4">
    <source>
        <dbReference type="ARBA" id="ARBA00023136"/>
    </source>
</evidence>
<comment type="subcellular location">
    <subcellularLocation>
        <location evidence="1">Membrane</location>
    </subcellularLocation>
</comment>
<evidence type="ECO:0000259" key="6">
    <source>
        <dbReference type="PROSITE" id="PS50192"/>
    </source>
</evidence>
<evidence type="ECO:0000256" key="2">
    <source>
        <dbReference type="ARBA" id="ARBA00022448"/>
    </source>
</evidence>
<dbReference type="Pfam" id="PF05739">
    <property type="entry name" value="SNARE"/>
    <property type="match status" value="1"/>
</dbReference>
<keyword evidence="3" id="KW-0175">Coiled coil</keyword>
<feature type="transmembrane region" description="Helical" evidence="5">
    <location>
        <begin position="226"/>
        <end position="244"/>
    </location>
</feature>
<dbReference type="PANTHER" id="PTHR19957:SF124">
    <property type="entry name" value="SYNTAXIN-8"/>
    <property type="match status" value="1"/>
</dbReference>
<reference evidence="7" key="2">
    <citation type="submission" date="2017-10" db="EMBL/GenBank/DDBJ databases">
        <title>Ladona fulva Genome sequencing and assembly.</title>
        <authorList>
            <person name="Murali S."/>
            <person name="Richards S."/>
            <person name="Bandaranaike D."/>
            <person name="Bellair M."/>
            <person name="Blankenburg K."/>
            <person name="Chao H."/>
            <person name="Dinh H."/>
            <person name="Doddapaneni H."/>
            <person name="Dugan-Rocha S."/>
            <person name="Elkadiri S."/>
            <person name="Gnanaolivu R."/>
            <person name="Hernandez B."/>
            <person name="Skinner E."/>
            <person name="Javaid M."/>
            <person name="Lee S."/>
            <person name="Li M."/>
            <person name="Ming W."/>
            <person name="Munidasa M."/>
            <person name="Muniz J."/>
            <person name="Nguyen L."/>
            <person name="Hughes D."/>
            <person name="Osuji N."/>
            <person name="Pu L.-L."/>
            <person name="Puazo M."/>
            <person name="Qu C."/>
            <person name="Quiroz J."/>
            <person name="Raj R."/>
            <person name="Weissenberger G."/>
            <person name="Xin Y."/>
            <person name="Zou X."/>
            <person name="Han Y."/>
            <person name="Worley K."/>
            <person name="Muzny D."/>
            <person name="Gibbs R."/>
        </authorList>
    </citation>
    <scope>NUCLEOTIDE SEQUENCE</scope>
    <source>
        <strain evidence="7">Sampled in the wild</strain>
    </source>
</reference>
<dbReference type="Gene3D" id="1.20.5.110">
    <property type="match status" value="1"/>
</dbReference>
<dbReference type="Proteomes" id="UP000792457">
    <property type="component" value="Unassembled WGS sequence"/>
</dbReference>
<keyword evidence="2" id="KW-0813">Transport</keyword>
<protein>
    <recommendedName>
        <fullName evidence="6">t-SNARE coiled-coil homology domain-containing protein</fullName>
    </recommendedName>
</protein>
<feature type="domain" description="T-SNARE coiled-coil homology" evidence="6">
    <location>
        <begin position="157"/>
        <end position="219"/>
    </location>
</feature>
<keyword evidence="5" id="KW-1133">Transmembrane helix</keyword>
<dbReference type="GO" id="GO:0031201">
    <property type="term" value="C:SNARE complex"/>
    <property type="evidence" value="ECO:0007669"/>
    <property type="project" value="TreeGrafter"/>
</dbReference>
<dbReference type="CDD" id="cd15852">
    <property type="entry name" value="SNARE_Syntaxin8"/>
    <property type="match status" value="1"/>
</dbReference>
<reference evidence="7" key="1">
    <citation type="submission" date="2013-04" db="EMBL/GenBank/DDBJ databases">
        <authorList>
            <person name="Qu J."/>
            <person name="Murali S.C."/>
            <person name="Bandaranaike D."/>
            <person name="Bellair M."/>
            <person name="Blankenburg K."/>
            <person name="Chao H."/>
            <person name="Dinh H."/>
            <person name="Doddapaneni H."/>
            <person name="Downs B."/>
            <person name="Dugan-Rocha S."/>
            <person name="Elkadiri S."/>
            <person name="Gnanaolivu R.D."/>
            <person name="Hernandez B."/>
            <person name="Javaid M."/>
            <person name="Jayaseelan J.C."/>
            <person name="Lee S."/>
            <person name="Li M."/>
            <person name="Ming W."/>
            <person name="Munidasa M."/>
            <person name="Muniz J."/>
            <person name="Nguyen L."/>
            <person name="Ongeri F."/>
            <person name="Osuji N."/>
            <person name="Pu L.-L."/>
            <person name="Puazo M."/>
            <person name="Qu C."/>
            <person name="Quiroz J."/>
            <person name="Raj R."/>
            <person name="Weissenberger G."/>
            <person name="Xin Y."/>
            <person name="Zou X."/>
            <person name="Han Y."/>
            <person name="Richards S."/>
            <person name="Worley K."/>
            <person name="Muzny D."/>
            <person name="Gibbs R."/>
        </authorList>
    </citation>
    <scope>NUCLEOTIDE SEQUENCE</scope>
    <source>
        <strain evidence="7">Sampled in the wild</strain>
    </source>
</reference>
<name>A0A8K0NW62_LADFU</name>
<dbReference type="PANTHER" id="PTHR19957">
    <property type="entry name" value="SYNTAXIN"/>
    <property type="match status" value="1"/>
</dbReference>
<dbReference type="InterPro" id="IPR000727">
    <property type="entry name" value="T_SNARE_dom"/>
</dbReference>
<evidence type="ECO:0000256" key="3">
    <source>
        <dbReference type="ARBA" id="ARBA00023054"/>
    </source>
</evidence>
<dbReference type="GO" id="GO:0048278">
    <property type="term" value="P:vesicle docking"/>
    <property type="evidence" value="ECO:0007669"/>
    <property type="project" value="TreeGrafter"/>
</dbReference>